<dbReference type="Pfam" id="PF00083">
    <property type="entry name" value="Sugar_tr"/>
    <property type="match status" value="1"/>
</dbReference>
<dbReference type="Proteomes" id="UP000596742">
    <property type="component" value="Unassembled WGS sequence"/>
</dbReference>
<dbReference type="CDD" id="cd17317">
    <property type="entry name" value="MFS_SLC22"/>
    <property type="match status" value="1"/>
</dbReference>
<dbReference type="SUPFAM" id="SSF48403">
    <property type="entry name" value="Ankyrin repeat"/>
    <property type="match status" value="1"/>
</dbReference>
<dbReference type="GO" id="GO:0016020">
    <property type="term" value="C:membrane"/>
    <property type="evidence" value="ECO:0007669"/>
    <property type="project" value="UniProtKB-SubCell"/>
</dbReference>
<feature type="domain" description="Major facilitator superfamily (MFS) profile" evidence="8">
    <location>
        <begin position="1195"/>
        <end position="1635"/>
    </location>
</feature>
<feature type="repeat" description="ANK" evidence="5">
    <location>
        <begin position="709"/>
        <end position="741"/>
    </location>
</feature>
<dbReference type="InterPro" id="IPR041249">
    <property type="entry name" value="HEPN_DZIP3"/>
</dbReference>
<feature type="transmembrane region" description="Helical" evidence="7">
    <location>
        <begin position="1513"/>
        <end position="1536"/>
    </location>
</feature>
<keyword evidence="6" id="KW-0175">Coiled coil</keyword>
<evidence type="ECO:0000256" key="5">
    <source>
        <dbReference type="PROSITE-ProRule" id="PRU00023"/>
    </source>
</evidence>
<dbReference type="PROSITE" id="PS50297">
    <property type="entry name" value="ANK_REP_REGION"/>
    <property type="match status" value="2"/>
</dbReference>
<evidence type="ECO:0000256" key="3">
    <source>
        <dbReference type="ARBA" id="ARBA00022989"/>
    </source>
</evidence>
<keyword evidence="2 7" id="KW-0812">Transmembrane</keyword>
<feature type="transmembrane region" description="Helical" evidence="7">
    <location>
        <begin position="1452"/>
        <end position="1473"/>
    </location>
</feature>
<keyword evidence="4 7" id="KW-0472">Membrane</keyword>
<dbReference type="EMBL" id="UYJE01009139">
    <property type="protein sequence ID" value="VDI70348.1"/>
    <property type="molecule type" value="Genomic_DNA"/>
</dbReference>
<dbReference type="InterPro" id="IPR049050">
    <property type="entry name" value="nSTAND3"/>
</dbReference>
<keyword evidence="3 7" id="KW-1133">Transmembrane helix</keyword>
<dbReference type="Pfam" id="PF18738">
    <property type="entry name" value="HEPN_DZIP3"/>
    <property type="match status" value="1"/>
</dbReference>
<feature type="repeat" description="ANK" evidence="5">
    <location>
        <begin position="856"/>
        <end position="888"/>
    </location>
</feature>
<evidence type="ECO:0000256" key="7">
    <source>
        <dbReference type="SAM" id="Phobius"/>
    </source>
</evidence>
<comment type="caution">
    <text evidence="9">The sequence shown here is derived from an EMBL/GenBank/DDBJ whole genome shotgun (WGS) entry which is preliminary data.</text>
</comment>
<dbReference type="InterPro" id="IPR036259">
    <property type="entry name" value="MFS_trans_sf"/>
</dbReference>
<evidence type="ECO:0000256" key="2">
    <source>
        <dbReference type="ARBA" id="ARBA00022692"/>
    </source>
</evidence>
<keyword evidence="10" id="KW-1185">Reference proteome</keyword>
<dbReference type="PROSITE" id="PS50088">
    <property type="entry name" value="ANK_REPEAT"/>
    <property type="match status" value="3"/>
</dbReference>
<dbReference type="GO" id="GO:0022857">
    <property type="term" value="F:transmembrane transporter activity"/>
    <property type="evidence" value="ECO:0007669"/>
    <property type="project" value="InterPro"/>
</dbReference>
<evidence type="ECO:0000256" key="6">
    <source>
        <dbReference type="SAM" id="Coils"/>
    </source>
</evidence>
<keyword evidence="5" id="KW-0040">ANK repeat</keyword>
<feature type="transmembrane region" description="Helical" evidence="7">
    <location>
        <begin position="1265"/>
        <end position="1289"/>
    </location>
</feature>
<feature type="repeat" description="ANK" evidence="5">
    <location>
        <begin position="958"/>
        <end position="995"/>
    </location>
</feature>
<dbReference type="PROSITE" id="PS50850">
    <property type="entry name" value="MFS"/>
    <property type="match status" value="1"/>
</dbReference>
<dbReference type="InterPro" id="IPR005828">
    <property type="entry name" value="MFS_sugar_transport-like"/>
</dbReference>
<feature type="transmembrane region" description="Helical" evidence="7">
    <location>
        <begin position="1542"/>
        <end position="1567"/>
    </location>
</feature>
<dbReference type="InterPro" id="IPR002110">
    <property type="entry name" value="Ankyrin_rpt"/>
</dbReference>
<dbReference type="Pfam" id="PF12796">
    <property type="entry name" value="Ank_2"/>
    <property type="match status" value="2"/>
</dbReference>
<evidence type="ECO:0000256" key="1">
    <source>
        <dbReference type="ARBA" id="ARBA00004141"/>
    </source>
</evidence>
<protein>
    <submittedName>
        <fullName evidence="9">MFS transporter, OCT family, solute carrier family 22 (Organic cation transporter), member 4/5</fullName>
    </submittedName>
</protein>
<proteinExistence type="predicted"/>
<reference evidence="9" key="1">
    <citation type="submission" date="2018-11" db="EMBL/GenBank/DDBJ databases">
        <authorList>
            <person name="Alioto T."/>
            <person name="Alioto T."/>
        </authorList>
    </citation>
    <scope>NUCLEOTIDE SEQUENCE</scope>
</reference>
<dbReference type="InterPro" id="IPR036770">
    <property type="entry name" value="Ankyrin_rpt-contain_sf"/>
</dbReference>
<sequence length="1664" mass="188717">MPVGTTATSSKDFDLTLIICLLRNIGGLFAPSNGWDQLPIPSDILPGAHLATMKWYRNKLAHAAVTSMDKHEFTDKWTRVEKALTSLNNGQRPHEVSDILSLDLDGELAKRANAELNHLKKEYLECEKEKEQIESDFSFYREGHLPKNIAEANAAIVDAWRIEDESFYETKGTEFVYDKVKESDCMLVTSNSGLGKTATIRHIALKLHSEGFEIVPVESPEDIIKYKTNQKQVFLIDDVLGKYDLSLTLLEKWERINEKLICYLKTEMGSNKILCTLRLQVERHKRFKNASTLLNQVVINLEHESTALSKEEKRKMLLKHLNRSNTENEIKAEEIEIMCDSKYAFPLLCKLVSNNEERFRKRIAFFRQPLSLLNEELIKISIENKKLYCTLVLCMLYNGTLSRSMFDIDSHECDEKIYTIIQTCGLQRNMSKKELEESALSAMGSYFTKDSYNIRFIHDALAETVGCHFCTFNPKVMFSECHILFIRDRVRVGICSDENENYNEDENIVIIQEDELNENHFRPLFNRLFNELKSGRFSSLLMSHLFKNRNFVRIFGITIDNNRSMFVSIHTLLTKVSSERVQRDQSIFEKTVEFLSSYRDQSVVGKKVEEICSSNKEFQDNNDAISRVIEAVWSRSTLMYWIIAFGCYEFFKYTWSKITTIERKWFLGRDIIQQLTFESFFPLAVLGGSIDIVTQLISSGADVNCFSEFWETPLYIAVKSGRYDMVSLLVSKGAKVNLRGWFAMKIPVSVTANKHELTSLMLASDLNQTELHIAVRQNDLTKLRSSIRSENIDSKTKSGWTVLHYAVILNNIAAVKALLHEVLHQNDDHCFDSTQDDQGDLICRKPTPKVNIVDNNGLTALHLAVINNNIEIVALLLRKKAKVKIPDHFDRTPLHYTKSNRATKLLLIHSSGINQSTEEENGYNKPALSALRTVLSNITLQTALRVVCRDCVHMPDKEGDTPLHSVIKRRLVIEECSGCIETLLRNGADPYLCNESGFSAYELIDSSSETAKYISYSATYKQSLEKTHAVFALVLFTFIVLTIGLPVWFSVMISKESQNAVYCVGQVAESEVTVVFDESVTYYDTHLNMEVSTITCSSGQNRLNEISPATDVDNILKTLGGFGKYQKIQLLLICFFVLEDSFHLISSVYIAYRPFYQCEDINSTKYLQDRNVSQSSTIDISYGKCDIGIRVNTSLSSFTSKEACMNGYKYDIPKDRTTVTEWDLVCSGAERSELATTLIMLGQATGAVIFSPISDKIGRKPSNIFARIMYFFTALATVFSPNISVFLVFRFLQGTFQGGSLMTCTILYIELLPKELRHRAEGANITAWTTGLVLTSVIGYLCRDLTWRYMQLILAIITCHTLFDWLFLDESLRWLIANGKTEKAENLLKKATKANYTNYQLVIKSIEVEQSKDIPMKNQDATITAQSADSDEEEKSTVHKYSIFTILKNKRMLGCSIILWIAWITNSLTYYGLMLTTSTLSGDRYLNNILACLAEYPAAMVQQLFVNRIGRKCMLIIFHGIAGISMVLAMVCTTYGGENEWLPVLGTVFALLGRFAITGSFSTVFLYTSELYPTNLRNAGLGIASTIARIGSMLSPFAMTLSYIVPWGPAAVFASLNLFVTLSLLVLPETMGRELPTTVSELNSWYKDNNSCTFSRCSKKTLEK</sequence>
<feature type="transmembrane region" description="Helical" evidence="7">
    <location>
        <begin position="1325"/>
        <end position="1341"/>
    </location>
</feature>
<evidence type="ECO:0000313" key="9">
    <source>
        <dbReference type="EMBL" id="VDI70348.1"/>
    </source>
</evidence>
<comment type="subcellular location">
    <subcellularLocation>
        <location evidence="1">Membrane</location>
        <topology evidence="1">Multi-pass membrane protein</topology>
    </subcellularLocation>
</comment>
<organism evidence="9 10">
    <name type="scientific">Mytilus galloprovincialis</name>
    <name type="common">Mediterranean mussel</name>
    <dbReference type="NCBI Taxonomy" id="29158"/>
    <lineage>
        <taxon>Eukaryota</taxon>
        <taxon>Metazoa</taxon>
        <taxon>Spiralia</taxon>
        <taxon>Lophotrochozoa</taxon>
        <taxon>Mollusca</taxon>
        <taxon>Bivalvia</taxon>
        <taxon>Autobranchia</taxon>
        <taxon>Pteriomorphia</taxon>
        <taxon>Mytilida</taxon>
        <taxon>Mytiloidea</taxon>
        <taxon>Mytilidae</taxon>
        <taxon>Mytilinae</taxon>
        <taxon>Mytilus</taxon>
    </lineage>
</organism>
<dbReference type="SMART" id="SM00248">
    <property type="entry name" value="ANK"/>
    <property type="match status" value="5"/>
</dbReference>
<name>A0A8B6GW35_MYTGA</name>
<feature type="transmembrane region" description="Helical" evidence="7">
    <location>
        <begin position="1604"/>
        <end position="1627"/>
    </location>
</feature>
<accession>A0A8B6GW35</accession>
<dbReference type="Gene3D" id="1.20.1250.20">
    <property type="entry name" value="MFS general substrate transporter like domains"/>
    <property type="match status" value="1"/>
</dbReference>
<feature type="transmembrane region" description="Helical" evidence="7">
    <location>
        <begin position="1029"/>
        <end position="1049"/>
    </location>
</feature>
<dbReference type="Pfam" id="PF00023">
    <property type="entry name" value="Ank"/>
    <property type="match status" value="1"/>
</dbReference>
<dbReference type="OrthoDB" id="6122878at2759"/>
<dbReference type="Pfam" id="PF20720">
    <property type="entry name" value="nSTAND3"/>
    <property type="match status" value="1"/>
</dbReference>
<gene>
    <name evidence="9" type="ORF">MGAL_10B076539</name>
</gene>
<evidence type="ECO:0000313" key="10">
    <source>
        <dbReference type="Proteomes" id="UP000596742"/>
    </source>
</evidence>
<evidence type="ECO:0000256" key="4">
    <source>
        <dbReference type="ARBA" id="ARBA00023136"/>
    </source>
</evidence>
<dbReference type="SUPFAM" id="SSF103473">
    <property type="entry name" value="MFS general substrate transporter"/>
    <property type="match status" value="1"/>
</dbReference>
<dbReference type="Gene3D" id="1.25.40.20">
    <property type="entry name" value="Ankyrin repeat-containing domain"/>
    <property type="match status" value="3"/>
</dbReference>
<dbReference type="InterPro" id="IPR020846">
    <property type="entry name" value="MFS_dom"/>
</dbReference>
<dbReference type="PANTHER" id="PTHR24064">
    <property type="entry name" value="SOLUTE CARRIER FAMILY 22 MEMBER"/>
    <property type="match status" value="1"/>
</dbReference>
<feature type="coiled-coil region" evidence="6">
    <location>
        <begin position="109"/>
        <end position="136"/>
    </location>
</feature>
<evidence type="ECO:0000259" key="8">
    <source>
        <dbReference type="PROSITE" id="PS50850"/>
    </source>
</evidence>